<keyword evidence="2 7" id="KW-0067">ATP-binding</keyword>
<dbReference type="SUPFAM" id="SSF55874">
    <property type="entry name" value="ATPase domain of HSP90 chaperone/DNA topoisomerase II/histidine kinase"/>
    <property type="match status" value="1"/>
</dbReference>
<reference evidence="9 10" key="1">
    <citation type="journal article" date="2016" name="Genome Announc.">
        <title>Complete genome sequence of the hyperthermophilic and piezophilic archaeon Thermococcus barophilus Ch5, capable of growth at the expense of hydrogenogenesis from carbon monoxide and formate.</title>
        <authorList>
            <person name="Oger P."/>
            <person name="Sokolova T.G."/>
            <person name="Kozhevnikova D.A."/>
            <person name="Taranov E.A."/>
            <person name="Vannier P."/>
            <person name="Lee H.S."/>
            <person name="Kwon K.K."/>
            <person name="Kang S.G."/>
            <person name="Lee J.H."/>
            <person name="Bonch-Osmolovskaya E.A."/>
            <person name="Lebedinsky A.V."/>
        </authorList>
    </citation>
    <scope>NUCLEOTIDE SEQUENCE [LARGE SCALE GENOMIC DNA]</scope>
    <source>
        <strain evidence="10">Ch5</strain>
    </source>
</reference>
<dbReference type="InterPro" id="IPR015320">
    <property type="entry name" value="TopoVI_B_transducer"/>
</dbReference>
<dbReference type="SMART" id="SM00387">
    <property type="entry name" value="HATPase_c"/>
    <property type="match status" value="1"/>
</dbReference>
<dbReference type="GO" id="GO:0006260">
    <property type="term" value="P:DNA replication"/>
    <property type="evidence" value="ECO:0007669"/>
    <property type="project" value="UniProtKB-UniRule"/>
</dbReference>
<dbReference type="PANTHER" id="PTHR48444:SF1">
    <property type="entry name" value="DNA TOPOISOMERASE 6 SUBUNIT B"/>
    <property type="match status" value="1"/>
</dbReference>
<dbReference type="SUPFAM" id="SSF54211">
    <property type="entry name" value="Ribosomal protein S5 domain 2-like"/>
    <property type="match status" value="1"/>
</dbReference>
<dbReference type="STRING" id="55802.TBCH5v1_0709"/>
<dbReference type="InterPro" id="IPR003594">
    <property type="entry name" value="HATPase_dom"/>
</dbReference>
<keyword evidence="1 7" id="KW-0547">Nucleotide-binding</keyword>
<comment type="subunit">
    <text evidence="6 7">Homodimer. Heterotetramer of two Top6A and two Top6B chains.</text>
</comment>
<dbReference type="NCBIfam" id="TIGR01052">
    <property type="entry name" value="top6b"/>
    <property type="match status" value="1"/>
</dbReference>
<feature type="binding site" evidence="7">
    <location>
        <begin position="99"/>
        <end position="100"/>
    </location>
    <ligand>
        <name>ATP</name>
        <dbReference type="ChEBI" id="CHEBI:30616"/>
    </ligand>
</feature>
<dbReference type="GO" id="GO:0005524">
    <property type="term" value="F:ATP binding"/>
    <property type="evidence" value="ECO:0007669"/>
    <property type="project" value="UniProtKB-UniRule"/>
</dbReference>
<evidence type="ECO:0000256" key="3">
    <source>
        <dbReference type="ARBA" id="ARBA00023029"/>
    </source>
</evidence>
<feature type="domain" description="Histidine kinase/HSP90-like ATPase" evidence="8">
    <location>
        <begin position="31"/>
        <end position="152"/>
    </location>
</feature>
<feature type="binding site" evidence="7">
    <location>
        <position position="46"/>
    </location>
    <ligand>
        <name>ATP</name>
        <dbReference type="ChEBI" id="CHEBI:30616"/>
    </ligand>
</feature>
<feature type="binding site" evidence="7">
    <location>
        <position position="473"/>
    </location>
    <ligand>
        <name>ATP</name>
        <dbReference type="ChEBI" id="CHEBI:30616"/>
    </ligand>
</feature>
<dbReference type="GO" id="GO:0003918">
    <property type="term" value="F:DNA topoisomerase type II (double strand cut, ATP-hydrolyzing) activity"/>
    <property type="evidence" value="ECO:0007669"/>
    <property type="project" value="UniProtKB-UniRule"/>
</dbReference>
<gene>
    <name evidence="7 9" type="primary">top6B</name>
    <name evidence="9" type="ORF">TBCH5v1_0709</name>
</gene>
<name>A0A0S1XA93_THEBA</name>
<feature type="binding site" evidence="7">
    <location>
        <begin position="109"/>
        <end position="116"/>
    </location>
    <ligand>
        <name>ATP</name>
        <dbReference type="ChEBI" id="CHEBI:30616"/>
    </ligand>
</feature>
<evidence type="ECO:0000259" key="8">
    <source>
        <dbReference type="SMART" id="SM00387"/>
    </source>
</evidence>
<dbReference type="PATRIC" id="fig|55802.8.peg.702"/>
<dbReference type="InterPro" id="IPR005734">
    <property type="entry name" value="TopoVI_B"/>
</dbReference>
<dbReference type="PIRSF" id="PIRSF006553">
    <property type="entry name" value="TopoVI_B"/>
    <property type="match status" value="1"/>
</dbReference>
<dbReference type="GeneID" id="26135987"/>
<keyword evidence="3 7" id="KW-0799">Topoisomerase</keyword>
<dbReference type="FunFam" id="3.30.565.10:FF:000062">
    <property type="entry name" value="Type 2 DNA topoisomerase 6 subunit B"/>
    <property type="match status" value="1"/>
</dbReference>
<dbReference type="InterPro" id="IPR036890">
    <property type="entry name" value="HATPase_C_sf"/>
</dbReference>
<accession>A0A0S1XA93</accession>
<keyword evidence="4 7" id="KW-0238">DNA-binding</keyword>
<evidence type="ECO:0000313" key="9">
    <source>
        <dbReference type="EMBL" id="ALM74667.1"/>
    </source>
</evidence>
<evidence type="ECO:0000256" key="7">
    <source>
        <dbReference type="HAMAP-Rule" id="MF_00322"/>
    </source>
</evidence>
<dbReference type="Gene3D" id="1.10.8.50">
    <property type="match status" value="1"/>
</dbReference>
<dbReference type="Pfam" id="PF09239">
    <property type="entry name" value="Topo-VIb_trans"/>
    <property type="match status" value="1"/>
</dbReference>
<dbReference type="AlphaFoldDB" id="A0A0S1XA93"/>
<dbReference type="CDD" id="cd00823">
    <property type="entry name" value="TopoIIB_Trans"/>
    <property type="match status" value="1"/>
</dbReference>
<dbReference type="Proteomes" id="UP000066042">
    <property type="component" value="Chromosome"/>
</dbReference>
<dbReference type="GO" id="GO:0006265">
    <property type="term" value="P:DNA topological change"/>
    <property type="evidence" value="ECO:0007669"/>
    <property type="project" value="UniProtKB-UniRule"/>
</dbReference>
<dbReference type="Gene3D" id="3.30.230.10">
    <property type="match status" value="1"/>
</dbReference>
<dbReference type="FunFam" id="3.30.230.10:FF:000202">
    <property type="entry name" value="Type 2 DNA topoisomerase 6 subunit B"/>
    <property type="match status" value="1"/>
</dbReference>
<keyword evidence="5 7" id="KW-0413">Isomerase</keyword>
<evidence type="ECO:0000256" key="1">
    <source>
        <dbReference type="ARBA" id="ARBA00022741"/>
    </source>
</evidence>
<protein>
    <recommendedName>
        <fullName evidence="7">Type 2 DNA topoisomerase 6 subunit B</fullName>
        <ecNumber evidence="7">5.6.2.2</ecNumber>
    </recommendedName>
    <alternativeName>
        <fullName evidence="7">Type II DNA topoisomerase VI subunit B</fullName>
        <shortName evidence="7">TopoVI-B</shortName>
    </alternativeName>
</protein>
<dbReference type="InterPro" id="IPR020568">
    <property type="entry name" value="Ribosomal_Su5_D2-typ_SF"/>
</dbReference>
<comment type="catalytic activity">
    <reaction evidence="7">
        <text>ATP-dependent breakage, passage and rejoining of double-stranded DNA.</text>
        <dbReference type="EC" id="5.6.2.2"/>
    </reaction>
</comment>
<dbReference type="GO" id="GO:0003677">
    <property type="term" value="F:DNA binding"/>
    <property type="evidence" value="ECO:0007669"/>
    <property type="project" value="UniProtKB-UniRule"/>
</dbReference>
<dbReference type="PANTHER" id="PTHR48444">
    <property type="entry name" value="DNA TOPOISOMERASE 6 SUBUNIT B"/>
    <property type="match status" value="1"/>
</dbReference>
<sequence length="570" mass="64830">MAKAKELFKEFKIQSVSEFFRRNAAMLGYTGKIRSLTTVVHEAVTNSLDACEEAGILPYVRVEIEELGREHYKIIVEDNGPGIPEKFITHVFGKMLAGTKAHRNIQSRGQQGIGISGAVMFAQITSGKATRVITSTGGDEIIEAWVKIDVEKNEGKIVKKIKHPNPTGWRGTRIELEVKNVKYVRSKQGVFWYLKLTAIANPHAHIELIEPDGKLIVFPRSSEEVPKPPVEMKPHPRGVMTDDVYRMAKRTRKNTVKRFLISEFSRISDRKIDELIKYIAAIRLINSEEDKRIKDELFERLAKGEVDLILRSYGRRAKKVIKEVQKLMEKPPEKLTWHEAEEIVEAFKYIKFLAPPTHGLRPIGEENIVKGLTGILKPEFVTAVTRPPKVYRGGIPFQVEIGLAYGGELESSFNLLRYANRVPLLFDAGACVTTTAARSIDWKRYKVEDLDRAPLTLLINVISVHVPYTSTGKQSIANEDEIYEEIRLAIMEAARRLQTYLSGKHRKLYQVKRKKTLQKYVPEIARALSILTGEPEEKIKEYFLTLIERKFETVEEALEQPAEVEADAEA</sequence>
<evidence type="ECO:0000256" key="2">
    <source>
        <dbReference type="ARBA" id="ARBA00022840"/>
    </source>
</evidence>
<proteinExistence type="inferred from homology"/>
<dbReference type="EC" id="5.6.2.2" evidence="7"/>
<dbReference type="Gene3D" id="3.30.565.10">
    <property type="entry name" value="Histidine kinase-like ATPase, C-terminal domain"/>
    <property type="match status" value="1"/>
</dbReference>
<dbReference type="RefSeq" id="WP_056933519.1">
    <property type="nucleotide sequence ID" value="NZ_CP013050.1"/>
</dbReference>
<evidence type="ECO:0000256" key="4">
    <source>
        <dbReference type="ARBA" id="ARBA00023125"/>
    </source>
</evidence>
<evidence type="ECO:0000256" key="5">
    <source>
        <dbReference type="ARBA" id="ARBA00023235"/>
    </source>
</evidence>
<comment type="function">
    <text evidence="7">Relaxes both positive and negative superturns and exhibits a strong decatenase activity.</text>
</comment>
<dbReference type="HAMAP" id="MF_00322">
    <property type="entry name" value="Top6B"/>
    <property type="match status" value="1"/>
</dbReference>
<dbReference type="InterPro" id="IPR014721">
    <property type="entry name" value="Ribsml_uS5_D2-typ_fold_subgr"/>
</dbReference>
<feature type="binding site" evidence="7">
    <location>
        <position position="78"/>
    </location>
    <ligand>
        <name>ATP</name>
        <dbReference type="ChEBI" id="CHEBI:30616"/>
    </ligand>
</feature>
<dbReference type="EMBL" id="CP013050">
    <property type="protein sequence ID" value="ALM74667.1"/>
    <property type="molecule type" value="Genomic_DNA"/>
</dbReference>
<organism evidence="9 10">
    <name type="scientific">Thermococcus barophilus</name>
    <dbReference type="NCBI Taxonomy" id="55802"/>
    <lineage>
        <taxon>Archaea</taxon>
        <taxon>Methanobacteriati</taxon>
        <taxon>Methanobacteriota</taxon>
        <taxon>Thermococci</taxon>
        <taxon>Thermococcales</taxon>
        <taxon>Thermococcaceae</taxon>
        <taxon>Thermococcus</taxon>
    </lineage>
</organism>
<comment type="similarity">
    <text evidence="7">Belongs to the TOP6B family.</text>
</comment>
<evidence type="ECO:0000313" key="10">
    <source>
        <dbReference type="Proteomes" id="UP000066042"/>
    </source>
</evidence>
<dbReference type="NCBIfam" id="NF003218">
    <property type="entry name" value="PRK04184.1"/>
    <property type="match status" value="1"/>
</dbReference>
<evidence type="ECO:0000256" key="6">
    <source>
        <dbReference type="ARBA" id="ARBA00063696"/>
    </source>
</evidence>
<dbReference type="Pfam" id="PF02518">
    <property type="entry name" value="HATPase_c"/>
    <property type="match status" value="1"/>
</dbReference>